<dbReference type="RefSeq" id="WP_245119062.1">
    <property type="nucleotide sequence ID" value="NZ_CP095061.1"/>
</dbReference>
<evidence type="ECO:0000313" key="1">
    <source>
        <dbReference type="EMBL" id="UOQ65052.1"/>
    </source>
</evidence>
<dbReference type="EMBL" id="CP095061">
    <property type="protein sequence ID" value="UOQ65052.1"/>
    <property type="molecule type" value="Genomic_DNA"/>
</dbReference>
<dbReference type="Gene3D" id="2.80.10.50">
    <property type="match status" value="2"/>
</dbReference>
<dbReference type="InterPro" id="IPR013431">
    <property type="entry name" value="Delta_60_rpt"/>
</dbReference>
<dbReference type="SUPFAM" id="SSF63829">
    <property type="entry name" value="Calcium-dependent phosphotriesterase"/>
    <property type="match status" value="1"/>
</dbReference>
<accession>A0ABY4G2F3</accession>
<reference evidence="1" key="1">
    <citation type="submission" date="2022-04" db="EMBL/GenBank/DDBJ databases">
        <title>Hymenobacter sp. isolated from the air.</title>
        <authorList>
            <person name="Won M."/>
            <person name="Lee C.-M."/>
            <person name="Woen H.-Y."/>
            <person name="Kwon S.-W."/>
        </authorList>
    </citation>
    <scope>NUCLEOTIDE SEQUENCE</scope>
    <source>
        <strain evidence="1">5420S-77</strain>
    </source>
</reference>
<evidence type="ECO:0000313" key="2">
    <source>
        <dbReference type="Proteomes" id="UP000830401"/>
    </source>
</evidence>
<keyword evidence="2" id="KW-1185">Reference proteome</keyword>
<gene>
    <name evidence="1" type="ORF">MUN86_15955</name>
</gene>
<dbReference type="Proteomes" id="UP000830401">
    <property type="component" value="Chromosome"/>
</dbReference>
<sequence length="349" mass="36924">MFSTTARCSPLYNVWRFSLLLVLLLRTSILQAQTQVDASFGPMQIYQPASVSQVLQLDNGERLVLGSNIVRADGINTTQRLLRYSAAGTLDAVFAVNIANYSWFPQGLADAGDGRVYVTLSGPATLNGQQHFSLVRLLPSGLVDPSFAVQSSSVNRVSSLVVQPDGKVVVAGNFSSYAGQAVGGLIRLNVNGTLDQAFVTNTASGLGGATAFGPVLALQPRDGKLVVGGTFRSAAGQPRSGLARFNPDGTLDTNFAPTTTSNALVGTVAIQPDGKILAATFNGTSLVPNVAQRVVRFTEAGDYDNTFNVGSYSIRPAFYGEHLLCLCSLMGKSWLCLVEESYRLVKSSA</sequence>
<name>A0ABY4G2F3_9BACT</name>
<dbReference type="NCBIfam" id="TIGR02608">
    <property type="entry name" value="delta_60_rpt"/>
    <property type="match status" value="3"/>
</dbReference>
<organism evidence="1 2">
    <name type="scientific">Hymenobacter volaticus</name>
    <dbReference type="NCBI Taxonomy" id="2932254"/>
    <lineage>
        <taxon>Bacteria</taxon>
        <taxon>Pseudomonadati</taxon>
        <taxon>Bacteroidota</taxon>
        <taxon>Cytophagia</taxon>
        <taxon>Cytophagales</taxon>
        <taxon>Hymenobacteraceae</taxon>
        <taxon>Hymenobacter</taxon>
    </lineage>
</organism>
<proteinExistence type="predicted"/>
<protein>
    <submittedName>
        <fullName evidence="1">Delta-60 repeat domain-containing protein</fullName>
    </submittedName>
</protein>
<dbReference type="Pfam" id="PF17164">
    <property type="entry name" value="DUF5122"/>
    <property type="match status" value="4"/>
</dbReference>